<dbReference type="InterPro" id="IPR016197">
    <property type="entry name" value="Chromo-like_dom_sf"/>
</dbReference>
<sequence length="261" mass="30171">SSLNHTPVQSLGNRAPVELFCELSLPSPLTLCMDTRQKEILELPELPEAITDWLDNLQSSIHELHQPMVSERAKQTERNKRMQKYARRPSFDVGDYVLRSRVDQKHHDKLLVTWVGPYQVARADQHSFCVRHLLTGDEADVQPSRLKFYADKSLLVSEELRDHVAVQGIVLSVEKLNETRWNKDKNDYEVLISWKGLESIEDSWESTKQLSKDIPVLLTEYAATTNDRKFERHIAAETKLKPRSTYRPSPQTQQNVQRDGT</sequence>
<dbReference type="EMBL" id="ANJA01003221">
    <property type="protein sequence ID" value="ETO65126.1"/>
    <property type="molecule type" value="Genomic_DNA"/>
</dbReference>
<reference evidence="3 4" key="1">
    <citation type="submission" date="2013-11" db="EMBL/GenBank/DDBJ databases">
        <title>The Genome Sequence of Phytophthora parasitica P1976.</title>
        <authorList>
            <consortium name="The Broad Institute Genomics Platform"/>
            <person name="Russ C."/>
            <person name="Tyler B."/>
            <person name="Panabieres F."/>
            <person name="Shan W."/>
            <person name="Tripathy S."/>
            <person name="Grunwald N."/>
            <person name="Machado M."/>
            <person name="Johnson C.S."/>
            <person name="Walker B."/>
            <person name="Young S."/>
            <person name="Zeng Q."/>
            <person name="Gargeya S."/>
            <person name="Fitzgerald M."/>
            <person name="Haas B."/>
            <person name="Abouelleil A."/>
            <person name="Allen A.W."/>
            <person name="Alvarado L."/>
            <person name="Arachchi H.M."/>
            <person name="Berlin A.M."/>
            <person name="Chapman S.B."/>
            <person name="Gainer-Dewar J."/>
            <person name="Goldberg J."/>
            <person name="Griggs A."/>
            <person name="Gujja S."/>
            <person name="Hansen M."/>
            <person name="Howarth C."/>
            <person name="Imamovic A."/>
            <person name="Ireland A."/>
            <person name="Larimer J."/>
            <person name="McCowan C."/>
            <person name="Murphy C."/>
            <person name="Pearson M."/>
            <person name="Poon T.W."/>
            <person name="Priest M."/>
            <person name="Roberts A."/>
            <person name="Saif S."/>
            <person name="Shea T."/>
            <person name="Sisk P."/>
            <person name="Sykes S."/>
            <person name="Wortman J."/>
            <person name="Nusbaum C."/>
            <person name="Birren B."/>
        </authorList>
    </citation>
    <scope>NUCLEOTIDE SEQUENCE [LARGE SCALE GENOMIC DNA]</scope>
    <source>
        <strain evidence="3 4">P1976</strain>
    </source>
</reference>
<evidence type="ECO:0000256" key="1">
    <source>
        <dbReference type="SAM" id="MobiDB-lite"/>
    </source>
</evidence>
<accession>A0A080ZER5</accession>
<name>A0A080ZER5_PHYNI</name>
<dbReference type="OrthoDB" id="122965at2759"/>
<dbReference type="PROSITE" id="PS50013">
    <property type="entry name" value="CHROMO_2"/>
    <property type="match status" value="1"/>
</dbReference>
<proteinExistence type="predicted"/>
<dbReference type="Gene3D" id="2.40.50.40">
    <property type="match status" value="1"/>
</dbReference>
<feature type="domain" description="Chromo" evidence="2">
    <location>
        <begin position="171"/>
        <end position="221"/>
    </location>
</feature>
<evidence type="ECO:0000313" key="4">
    <source>
        <dbReference type="Proteomes" id="UP000028582"/>
    </source>
</evidence>
<dbReference type="SUPFAM" id="SSF54160">
    <property type="entry name" value="Chromo domain-like"/>
    <property type="match status" value="1"/>
</dbReference>
<dbReference type="Proteomes" id="UP000028582">
    <property type="component" value="Unassembled WGS sequence"/>
</dbReference>
<dbReference type="AlphaFoldDB" id="A0A080ZER5"/>
<evidence type="ECO:0000313" key="3">
    <source>
        <dbReference type="EMBL" id="ETO65126.1"/>
    </source>
</evidence>
<dbReference type="Pfam" id="PF00385">
    <property type="entry name" value="Chromo"/>
    <property type="match status" value="1"/>
</dbReference>
<dbReference type="InterPro" id="IPR023780">
    <property type="entry name" value="Chromo_domain"/>
</dbReference>
<dbReference type="InterPro" id="IPR000953">
    <property type="entry name" value="Chromo/chromo_shadow_dom"/>
</dbReference>
<protein>
    <recommendedName>
        <fullName evidence="2">Chromo domain-containing protein</fullName>
    </recommendedName>
</protein>
<organism evidence="3 4">
    <name type="scientific">Phytophthora nicotianae P1976</name>
    <dbReference type="NCBI Taxonomy" id="1317066"/>
    <lineage>
        <taxon>Eukaryota</taxon>
        <taxon>Sar</taxon>
        <taxon>Stramenopiles</taxon>
        <taxon>Oomycota</taxon>
        <taxon>Peronosporomycetes</taxon>
        <taxon>Peronosporales</taxon>
        <taxon>Peronosporaceae</taxon>
        <taxon>Phytophthora</taxon>
    </lineage>
</organism>
<feature type="non-terminal residue" evidence="3">
    <location>
        <position position="1"/>
    </location>
</feature>
<feature type="compositionally biased region" description="Polar residues" evidence="1">
    <location>
        <begin position="246"/>
        <end position="261"/>
    </location>
</feature>
<comment type="caution">
    <text evidence="3">The sequence shown here is derived from an EMBL/GenBank/DDBJ whole genome shotgun (WGS) entry which is preliminary data.</text>
</comment>
<evidence type="ECO:0000259" key="2">
    <source>
        <dbReference type="PROSITE" id="PS50013"/>
    </source>
</evidence>
<feature type="region of interest" description="Disordered" evidence="1">
    <location>
        <begin position="237"/>
        <end position="261"/>
    </location>
</feature>
<dbReference type="SMART" id="SM00298">
    <property type="entry name" value="CHROMO"/>
    <property type="match status" value="1"/>
</dbReference>
<gene>
    <name evidence="3" type="ORF">F444_17513</name>
</gene>